<keyword evidence="1" id="KW-0285">Flavoprotein</keyword>
<evidence type="ECO:0000256" key="1">
    <source>
        <dbReference type="ARBA" id="ARBA00022630"/>
    </source>
</evidence>
<dbReference type="Gene3D" id="3.50.50.60">
    <property type="entry name" value="FAD/NAD(P)-binding domain"/>
    <property type="match status" value="1"/>
</dbReference>
<dbReference type="InterPro" id="IPR036188">
    <property type="entry name" value="FAD/NAD-bd_sf"/>
</dbReference>
<evidence type="ECO:0000313" key="6">
    <source>
        <dbReference type="Proteomes" id="UP001157091"/>
    </source>
</evidence>
<dbReference type="Proteomes" id="UP001157091">
    <property type="component" value="Unassembled WGS sequence"/>
</dbReference>
<name>A0ABQ6I5W9_9MICO</name>
<sequence>MRFDYDYVIVGGGMSADTAARGIRELDPDGSIAILSEDVDEPYERPPLSKDLWRDEDRSPTPCTSARPRPPARTSARRHA</sequence>
<protein>
    <recommendedName>
        <fullName evidence="7">FAD/NAD(P)-binding domain-containing protein</fullName>
    </recommendedName>
</protein>
<dbReference type="RefSeq" id="WP_284294442.1">
    <property type="nucleotide sequence ID" value="NZ_BSUK01000001.1"/>
</dbReference>
<evidence type="ECO:0000256" key="2">
    <source>
        <dbReference type="ARBA" id="ARBA00022827"/>
    </source>
</evidence>
<proteinExistence type="predicted"/>
<reference evidence="6" key="1">
    <citation type="journal article" date="2019" name="Int. J. Syst. Evol. Microbiol.">
        <title>The Global Catalogue of Microorganisms (GCM) 10K type strain sequencing project: providing services to taxonomists for standard genome sequencing and annotation.</title>
        <authorList>
            <consortium name="The Broad Institute Genomics Platform"/>
            <consortium name="The Broad Institute Genome Sequencing Center for Infectious Disease"/>
            <person name="Wu L."/>
            <person name="Ma J."/>
        </authorList>
    </citation>
    <scope>NUCLEOTIDE SEQUENCE [LARGE SCALE GENOMIC DNA]</scope>
    <source>
        <strain evidence="6">NBRC 106348</strain>
    </source>
</reference>
<keyword evidence="6" id="KW-1185">Reference proteome</keyword>
<dbReference type="PANTHER" id="PTHR43557">
    <property type="entry name" value="APOPTOSIS-INDUCING FACTOR 1"/>
    <property type="match status" value="1"/>
</dbReference>
<feature type="compositionally biased region" description="Basic and acidic residues" evidence="4">
    <location>
        <begin position="42"/>
        <end position="59"/>
    </location>
</feature>
<dbReference type="PANTHER" id="PTHR43557:SF4">
    <property type="entry name" value="APOPTOSIS-INDUCING FACTOR 1, MITOCHONDRIAL"/>
    <property type="match status" value="1"/>
</dbReference>
<evidence type="ECO:0000256" key="4">
    <source>
        <dbReference type="SAM" id="MobiDB-lite"/>
    </source>
</evidence>
<organism evidence="5 6">
    <name type="scientific">Luteimicrobium album</name>
    <dbReference type="NCBI Taxonomy" id="1054550"/>
    <lineage>
        <taxon>Bacteria</taxon>
        <taxon>Bacillati</taxon>
        <taxon>Actinomycetota</taxon>
        <taxon>Actinomycetes</taxon>
        <taxon>Micrococcales</taxon>
        <taxon>Luteimicrobium</taxon>
    </lineage>
</organism>
<comment type="caution">
    <text evidence="5">The sequence shown here is derived from an EMBL/GenBank/DDBJ whole genome shotgun (WGS) entry which is preliminary data.</text>
</comment>
<dbReference type="InterPro" id="IPR050446">
    <property type="entry name" value="FAD-oxidoreductase/Apoptosis"/>
</dbReference>
<keyword evidence="3" id="KW-0560">Oxidoreductase</keyword>
<feature type="region of interest" description="Disordered" evidence="4">
    <location>
        <begin position="34"/>
        <end position="80"/>
    </location>
</feature>
<evidence type="ECO:0008006" key="7">
    <source>
        <dbReference type="Google" id="ProtNLM"/>
    </source>
</evidence>
<dbReference type="EMBL" id="BSUK01000001">
    <property type="protein sequence ID" value="GMA26037.1"/>
    <property type="molecule type" value="Genomic_DNA"/>
</dbReference>
<gene>
    <name evidence="5" type="ORF">GCM10025864_37960</name>
</gene>
<evidence type="ECO:0000256" key="3">
    <source>
        <dbReference type="ARBA" id="ARBA00023002"/>
    </source>
</evidence>
<evidence type="ECO:0000313" key="5">
    <source>
        <dbReference type="EMBL" id="GMA26037.1"/>
    </source>
</evidence>
<dbReference type="SUPFAM" id="SSF51905">
    <property type="entry name" value="FAD/NAD(P)-binding domain"/>
    <property type="match status" value="1"/>
</dbReference>
<accession>A0ABQ6I5W9</accession>
<keyword evidence="2" id="KW-0274">FAD</keyword>